<evidence type="ECO:0000313" key="3">
    <source>
        <dbReference type="Proteomes" id="UP000036681"/>
    </source>
</evidence>
<feature type="compositionally biased region" description="Basic and acidic residues" evidence="2">
    <location>
        <begin position="18"/>
        <end position="35"/>
    </location>
</feature>
<feature type="region of interest" description="Disordered" evidence="2">
    <location>
        <begin position="199"/>
        <end position="220"/>
    </location>
</feature>
<name>A0A0M3IVL1_ASCLU</name>
<evidence type="ECO:0000256" key="2">
    <source>
        <dbReference type="SAM" id="MobiDB-lite"/>
    </source>
</evidence>
<sequence length="232" mass="27151">MRLGMPLTDDDFTGTSKMDAEPLREHNDDMDSERDDKVILRGLPDDNIDEFIDQFYDDPASMVVAGSSRDASASKLFELTEAQRQRIMKNKQRAEELRKKREAFLNRLDIQRDEEILSQEQLVSKDFFAQESISERPQFQKPFELTEAQRQRIMKNKQRAEELRKKREAFLNRLDIQRDEEILSQEQLVSKDFFAQESISERPQVCAERPSSPDGADMMDDEDALNFIFSSE</sequence>
<proteinExistence type="predicted"/>
<feature type="region of interest" description="Disordered" evidence="2">
    <location>
        <begin position="1"/>
        <end position="35"/>
    </location>
</feature>
<dbReference type="AlphaFoldDB" id="A0A0M3IVL1"/>
<accession>A0A0M3IVL1</accession>
<dbReference type="Proteomes" id="UP000036681">
    <property type="component" value="Unplaced"/>
</dbReference>
<evidence type="ECO:0000313" key="4">
    <source>
        <dbReference type="WBParaSite" id="ALUE_0002278901-mRNA-1"/>
    </source>
</evidence>
<evidence type="ECO:0000256" key="1">
    <source>
        <dbReference type="SAM" id="Coils"/>
    </source>
</evidence>
<keyword evidence="1" id="KW-0175">Coiled coil</keyword>
<dbReference type="WBParaSite" id="ALUE_0002278901-mRNA-1">
    <property type="protein sequence ID" value="ALUE_0002278901-mRNA-1"/>
    <property type="gene ID" value="ALUE_0002278901"/>
</dbReference>
<organism evidence="3 4">
    <name type="scientific">Ascaris lumbricoides</name>
    <name type="common">Giant roundworm</name>
    <dbReference type="NCBI Taxonomy" id="6252"/>
    <lineage>
        <taxon>Eukaryota</taxon>
        <taxon>Metazoa</taxon>
        <taxon>Ecdysozoa</taxon>
        <taxon>Nematoda</taxon>
        <taxon>Chromadorea</taxon>
        <taxon>Rhabditida</taxon>
        <taxon>Spirurina</taxon>
        <taxon>Ascaridomorpha</taxon>
        <taxon>Ascaridoidea</taxon>
        <taxon>Ascarididae</taxon>
        <taxon>Ascaris</taxon>
    </lineage>
</organism>
<keyword evidence="3" id="KW-1185">Reference proteome</keyword>
<feature type="coiled-coil region" evidence="1">
    <location>
        <begin position="77"/>
        <end position="114"/>
    </location>
</feature>
<protein>
    <submittedName>
        <fullName evidence="4">BZIP domain-containing protein</fullName>
    </submittedName>
</protein>
<feature type="coiled-coil region" evidence="1">
    <location>
        <begin position="143"/>
        <end position="180"/>
    </location>
</feature>
<reference evidence="4" key="1">
    <citation type="submission" date="2017-02" db="UniProtKB">
        <authorList>
            <consortium name="WormBaseParasite"/>
        </authorList>
    </citation>
    <scope>IDENTIFICATION</scope>
</reference>